<reference evidence="2 4" key="1">
    <citation type="journal article" date="2015" name="Genome Announc.">
        <title>Thirty-Two Complete Genome Assemblies of Nine Yersinia Species, Including Y. pestis, Y. pseudotuberculosis, and Y. enterocolitica.</title>
        <authorList>
            <person name="Johnson S.L."/>
            <person name="Daligault H.E."/>
            <person name="Davenport K.W."/>
            <person name="Jaissle J."/>
            <person name="Frey K.G."/>
            <person name="Ladner J.T."/>
            <person name="Broomall S.M."/>
            <person name="Bishop-Lilly K.A."/>
            <person name="Bruce D.C."/>
            <person name="Coyne S.R."/>
            <person name="Gibbons H.S."/>
            <person name="Lo C.C."/>
            <person name="Munk A.C."/>
            <person name="Rosenzweig C.N."/>
            <person name="Koroleva G.I."/>
            <person name="Palacios G.F."/>
            <person name="Redden C.L."/>
            <person name="Xu Y."/>
            <person name="Minogue T.D."/>
            <person name="Chain P.S."/>
        </authorList>
    </citation>
    <scope>NUCLEOTIDE SEQUENCE [LARGE SCALE GENOMIC DNA]</scope>
    <source>
        <strain evidence="2 4">YRA</strain>
    </source>
</reference>
<dbReference type="Proteomes" id="UP000042054">
    <property type="component" value="Unassembled WGS sequence"/>
</dbReference>
<dbReference type="STRING" id="29485.CH64_889"/>
<dbReference type="Proteomes" id="UP000031914">
    <property type="component" value="Chromosome"/>
</dbReference>
<reference evidence="3 5" key="2">
    <citation type="submission" date="2015-03" db="EMBL/GenBank/DDBJ databases">
        <authorList>
            <person name="Murphy D."/>
        </authorList>
    </citation>
    <scope>NUCLEOTIDE SEQUENCE [LARGE SCALE GENOMIC DNA]</scope>
    <source>
        <strain evidence="3 5">68/02</strain>
    </source>
</reference>
<dbReference type="InterPro" id="IPR021747">
    <property type="entry name" value="DUF3313"/>
</dbReference>
<dbReference type="PROSITE" id="PS51257">
    <property type="entry name" value="PROKAR_LIPOPROTEIN"/>
    <property type="match status" value="1"/>
</dbReference>
<dbReference type="GeneID" id="45566227"/>
<gene>
    <name evidence="2" type="ORF">CH64_889</name>
    <name evidence="3" type="ORF">ERS008555_00062</name>
</gene>
<feature type="chain" id="PRO_5006709262" evidence="1">
    <location>
        <begin position="26"/>
        <end position="222"/>
    </location>
</feature>
<evidence type="ECO:0000256" key="1">
    <source>
        <dbReference type="SAM" id="SignalP"/>
    </source>
</evidence>
<evidence type="ECO:0000313" key="4">
    <source>
        <dbReference type="Proteomes" id="UP000031914"/>
    </source>
</evidence>
<organism evidence="3 5">
    <name type="scientific">Yersinia rohdei</name>
    <dbReference type="NCBI Taxonomy" id="29485"/>
    <lineage>
        <taxon>Bacteria</taxon>
        <taxon>Pseudomonadati</taxon>
        <taxon>Pseudomonadota</taxon>
        <taxon>Gammaproteobacteria</taxon>
        <taxon>Enterobacterales</taxon>
        <taxon>Yersiniaceae</taxon>
        <taxon>Yersinia</taxon>
    </lineage>
</organism>
<keyword evidence="1" id="KW-0732">Signal</keyword>
<evidence type="ECO:0000313" key="2">
    <source>
        <dbReference type="EMBL" id="AJJ12737.1"/>
    </source>
</evidence>
<dbReference type="KEGG" id="yro:CH64_889"/>
<dbReference type="AlphaFoldDB" id="A0A0U1HMF1"/>
<proteinExistence type="predicted"/>
<dbReference type="Pfam" id="PF11769">
    <property type="entry name" value="DUF3313"/>
    <property type="match status" value="1"/>
</dbReference>
<keyword evidence="4" id="KW-1185">Reference proteome</keyword>
<accession>A0A0U1HMF1</accession>
<evidence type="ECO:0000313" key="3">
    <source>
        <dbReference type="EMBL" id="CQI87741.1"/>
    </source>
</evidence>
<keyword evidence="3" id="KW-0449">Lipoprotein</keyword>
<dbReference type="EMBL" id="CTKE01000001">
    <property type="protein sequence ID" value="CQI87741.1"/>
    <property type="molecule type" value="Genomic_DNA"/>
</dbReference>
<dbReference type="RefSeq" id="WP_004713176.1">
    <property type="nucleotide sequence ID" value="NZ_CABIHO010000070.1"/>
</dbReference>
<feature type="signal peptide" evidence="1">
    <location>
        <begin position="1"/>
        <end position="25"/>
    </location>
</feature>
<evidence type="ECO:0000313" key="5">
    <source>
        <dbReference type="Proteomes" id="UP000042054"/>
    </source>
</evidence>
<dbReference type="EMBL" id="CP009787">
    <property type="protein sequence ID" value="AJJ12737.1"/>
    <property type="molecule type" value="Genomic_DNA"/>
</dbReference>
<sequence>MKKNRFSVAAAILAVGMLLGGCASKVTQTTQYSGFLPDYSKLQEIETASGHKVLRWISPDFKESNYRGIYFAPVIFYPAAKPTVRVSEETLNQIRHYASTRIKAAIAERTTVLSSPAGPRVLLAKVAITAVNSENEDVQFYEVVPVAAVIATTMAASGNRTQNVTLFLEAQLIDQDTGKTMMYVVRKGYGKSVSNDSAPINLSDVKKAIDDMVVDIANFPKQ</sequence>
<protein>
    <submittedName>
        <fullName evidence="3">Putative outer membrane lipoprotein</fullName>
    </submittedName>
</protein>
<dbReference type="OrthoDB" id="6192874at2"/>
<name>A0A0U1HMF1_YERRO</name>